<evidence type="ECO:0008006" key="4">
    <source>
        <dbReference type="Google" id="ProtNLM"/>
    </source>
</evidence>
<dbReference type="PROSITE" id="PS51257">
    <property type="entry name" value="PROKAR_LIPOPROTEIN"/>
    <property type="match status" value="1"/>
</dbReference>
<evidence type="ECO:0000313" key="3">
    <source>
        <dbReference type="Proteomes" id="UP001595979"/>
    </source>
</evidence>
<dbReference type="RefSeq" id="WP_380046550.1">
    <property type="nucleotide sequence ID" value="NZ_JBHSOH010000005.1"/>
</dbReference>
<comment type="caution">
    <text evidence="2">The sequence shown here is derived from an EMBL/GenBank/DDBJ whole genome shotgun (WGS) entry which is preliminary data.</text>
</comment>
<sequence>MKRLFAVLLALLAGCGSLDAPPTTGELLDAPTSLNVTGQVVRATAAPVISGSLFNVRVRVQTPRAAVGLRVTDVYVVTGSGVWSAGVGAADQRACGAGCTVAVGRGTANGVAAGEGVQVVARLVDAQGRRFLLRDDQVRVK</sequence>
<keyword evidence="1" id="KW-0732">Signal</keyword>
<organism evidence="2 3">
    <name type="scientific">Deinococcus petrolearius</name>
    <dbReference type="NCBI Taxonomy" id="1751295"/>
    <lineage>
        <taxon>Bacteria</taxon>
        <taxon>Thermotogati</taxon>
        <taxon>Deinococcota</taxon>
        <taxon>Deinococci</taxon>
        <taxon>Deinococcales</taxon>
        <taxon>Deinococcaceae</taxon>
        <taxon>Deinococcus</taxon>
    </lineage>
</organism>
<accession>A0ABW1DGV4</accession>
<feature type="signal peptide" evidence="1">
    <location>
        <begin position="1"/>
        <end position="20"/>
    </location>
</feature>
<feature type="chain" id="PRO_5047540332" description="Lipoprotein" evidence="1">
    <location>
        <begin position="21"/>
        <end position="141"/>
    </location>
</feature>
<protein>
    <recommendedName>
        <fullName evidence="4">Lipoprotein</fullName>
    </recommendedName>
</protein>
<keyword evidence="3" id="KW-1185">Reference proteome</keyword>
<reference evidence="3" key="1">
    <citation type="journal article" date="2019" name="Int. J. Syst. Evol. Microbiol.">
        <title>The Global Catalogue of Microorganisms (GCM) 10K type strain sequencing project: providing services to taxonomists for standard genome sequencing and annotation.</title>
        <authorList>
            <consortium name="The Broad Institute Genomics Platform"/>
            <consortium name="The Broad Institute Genome Sequencing Center for Infectious Disease"/>
            <person name="Wu L."/>
            <person name="Ma J."/>
        </authorList>
    </citation>
    <scope>NUCLEOTIDE SEQUENCE [LARGE SCALE GENOMIC DNA]</scope>
    <source>
        <strain evidence="3">CGMCC 1.15053</strain>
    </source>
</reference>
<evidence type="ECO:0000313" key="2">
    <source>
        <dbReference type="EMBL" id="MFC5847420.1"/>
    </source>
</evidence>
<gene>
    <name evidence="2" type="ORF">ACFPQ6_03775</name>
</gene>
<name>A0ABW1DGV4_9DEIO</name>
<dbReference type="Proteomes" id="UP001595979">
    <property type="component" value="Unassembled WGS sequence"/>
</dbReference>
<dbReference type="EMBL" id="JBHSOH010000005">
    <property type="protein sequence ID" value="MFC5847420.1"/>
    <property type="molecule type" value="Genomic_DNA"/>
</dbReference>
<proteinExistence type="predicted"/>
<evidence type="ECO:0000256" key="1">
    <source>
        <dbReference type="SAM" id="SignalP"/>
    </source>
</evidence>